<feature type="region of interest" description="Disordered" evidence="1">
    <location>
        <begin position="1"/>
        <end position="40"/>
    </location>
</feature>
<proteinExistence type="predicted"/>
<comment type="caution">
    <text evidence="2">The sequence shown here is derived from an EMBL/GenBank/DDBJ whole genome shotgun (WGS) entry which is preliminary data.</text>
</comment>
<dbReference type="EMBL" id="JBEJUE010000033">
    <property type="protein sequence ID" value="MER0428205.1"/>
    <property type="molecule type" value="Genomic_DNA"/>
</dbReference>
<evidence type="ECO:0000313" key="3">
    <source>
        <dbReference type="Proteomes" id="UP001456562"/>
    </source>
</evidence>
<evidence type="ECO:0000313" key="2">
    <source>
        <dbReference type="EMBL" id="MER0428205.1"/>
    </source>
</evidence>
<dbReference type="Proteomes" id="UP001456562">
    <property type="component" value="Unassembled WGS sequence"/>
</dbReference>
<gene>
    <name evidence="2" type="ORF">ABR748_28905</name>
</gene>
<organism evidence="2 3">
    <name type="scientific">Streptomyces microflavus</name>
    <name type="common">Streptomyces lipmanii</name>
    <dbReference type="NCBI Taxonomy" id="1919"/>
    <lineage>
        <taxon>Bacteria</taxon>
        <taxon>Bacillati</taxon>
        <taxon>Actinomycetota</taxon>
        <taxon>Actinomycetes</taxon>
        <taxon>Kitasatosporales</taxon>
        <taxon>Streptomycetaceae</taxon>
        <taxon>Streptomyces</taxon>
    </lineage>
</organism>
<sequence length="40" mass="3969">MSPDLVSRAEGLLGDPELGGRAEDALDDIASFTGGPQGPG</sequence>
<reference evidence="2 3" key="1">
    <citation type="submission" date="2024-01" db="EMBL/GenBank/DDBJ databases">
        <title>Metagenomic exploration of the rhizosphere soil microbial community and their significance in facilitating the development of wild simulated ginseng.</title>
        <authorList>
            <person name="Huang J."/>
        </authorList>
    </citation>
    <scope>NUCLEOTIDE SEQUENCE [LARGE SCALE GENOMIC DNA]</scope>
    <source>
        <strain evidence="2 3">WY141</strain>
    </source>
</reference>
<dbReference type="RefSeq" id="WP_257586682.1">
    <property type="nucleotide sequence ID" value="NZ_JAAGME010000069.1"/>
</dbReference>
<name>A0ABV1QAL9_STRMI</name>
<evidence type="ECO:0000256" key="1">
    <source>
        <dbReference type="SAM" id="MobiDB-lite"/>
    </source>
</evidence>
<protein>
    <submittedName>
        <fullName evidence="2">Uncharacterized protein</fullName>
    </submittedName>
</protein>
<accession>A0ABV1QAL9</accession>
<keyword evidence="3" id="KW-1185">Reference proteome</keyword>